<dbReference type="Gene3D" id="1.20.1250.20">
    <property type="entry name" value="MFS general substrate transporter like domains"/>
    <property type="match status" value="2"/>
</dbReference>
<dbReference type="RefSeq" id="WP_057872943.1">
    <property type="nucleotide sequence ID" value="NZ_AYYI01000005.1"/>
</dbReference>
<feature type="transmembrane region" description="Helical" evidence="6">
    <location>
        <begin position="234"/>
        <end position="255"/>
    </location>
</feature>
<feature type="transmembrane region" description="Helical" evidence="6">
    <location>
        <begin position="396"/>
        <end position="419"/>
    </location>
</feature>
<dbReference type="Proteomes" id="UP000051638">
    <property type="component" value="Unassembled WGS sequence"/>
</dbReference>
<keyword evidence="2" id="KW-0813">Transport</keyword>
<sequence length="431" mass="47456">MKNQQQRKTNVRWKIGTLMWLAITINYLDRANLSAASTDIMREFSLNSAQMGIVMSAFFWSYLVFQIPSGWLADRVGHRISMALAVGWWSIATAMTTLARGFSSLIGLRLLLGIGEAGAMPSNSGIATRWFPDKERGKISAFYDTGSKVGTAVAMPLIVWIISHWGWQASFIVSGSFGIIWVLLWIWYYNDPEKNKFVNQAELSYIRNGQKKKEGLGNQKAPLKWYQLLKYRNVWAVCFGFMALNYAIFFFITWFPNYLVESRGMEAMTMGFTAMIPPLAGIAGELLGGWCTDYLYAVKHKSLTFSRKFNLVIGMLVGTAILFAGLTRSLVLSVTLLSISYAGLAFAAPALWSIPGDMAPANMSSTLGGIQNTASNLGGVLSPMITGFIVTLTHSYVSALVLSGVITFLGALSFGLWLGKIEPLKAPIKSA</sequence>
<reference evidence="8 9" key="1">
    <citation type="journal article" date="2015" name="Genome Announc.">
        <title>Expanding the biotechnology potential of lactobacilli through comparative genomics of 213 strains and associated genera.</title>
        <authorList>
            <person name="Sun Z."/>
            <person name="Harris H.M."/>
            <person name="McCann A."/>
            <person name="Guo C."/>
            <person name="Argimon S."/>
            <person name="Zhang W."/>
            <person name="Yang X."/>
            <person name="Jeffery I.B."/>
            <person name="Cooney J.C."/>
            <person name="Kagawa T.F."/>
            <person name="Liu W."/>
            <person name="Song Y."/>
            <person name="Salvetti E."/>
            <person name="Wrobel A."/>
            <person name="Rasinkangas P."/>
            <person name="Parkhill J."/>
            <person name="Rea M.C."/>
            <person name="O'Sullivan O."/>
            <person name="Ritari J."/>
            <person name="Douillard F.P."/>
            <person name="Paul Ross R."/>
            <person name="Yang R."/>
            <person name="Briner A.E."/>
            <person name="Felis G.E."/>
            <person name="de Vos W.M."/>
            <person name="Barrangou R."/>
            <person name="Klaenhammer T.R."/>
            <person name="Caufield P.W."/>
            <person name="Cui Y."/>
            <person name="Zhang H."/>
            <person name="O'Toole P.W."/>
        </authorList>
    </citation>
    <scope>NUCLEOTIDE SEQUENCE [LARGE SCALE GENOMIC DNA]</scope>
    <source>
        <strain evidence="8 9">DSM 20253</strain>
    </source>
</reference>
<comment type="caution">
    <text evidence="8">The sequence shown here is derived from an EMBL/GenBank/DDBJ whole genome shotgun (WGS) entry which is preliminary data.</text>
</comment>
<dbReference type="PANTHER" id="PTHR11662">
    <property type="entry name" value="SOLUTE CARRIER FAMILY 17"/>
    <property type="match status" value="1"/>
</dbReference>
<gene>
    <name evidence="8" type="ORF">FC24_GL001702</name>
</gene>
<dbReference type="CDD" id="cd17319">
    <property type="entry name" value="MFS_ExuT_GudP_like"/>
    <property type="match status" value="1"/>
</dbReference>
<feature type="transmembrane region" description="Helical" evidence="6">
    <location>
        <begin position="373"/>
        <end position="390"/>
    </location>
</feature>
<feature type="transmembrane region" description="Helical" evidence="6">
    <location>
        <begin position="48"/>
        <end position="65"/>
    </location>
</feature>
<dbReference type="InterPro" id="IPR050382">
    <property type="entry name" value="MFS_Na/Anion_cotransporter"/>
</dbReference>
<keyword evidence="3 6" id="KW-0812">Transmembrane</keyword>
<evidence type="ECO:0000256" key="2">
    <source>
        <dbReference type="ARBA" id="ARBA00022448"/>
    </source>
</evidence>
<dbReference type="SUPFAM" id="SSF103473">
    <property type="entry name" value="MFS general substrate transporter"/>
    <property type="match status" value="1"/>
</dbReference>
<protein>
    <submittedName>
        <fullName evidence="8">MFS family major facilitator transporter, phthalate permease</fullName>
    </submittedName>
</protein>
<evidence type="ECO:0000256" key="5">
    <source>
        <dbReference type="ARBA" id="ARBA00023136"/>
    </source>
</evidence>
<proteinExistence type="predicted"/>
<evidence type="ECO:0000256" key="6">
    <source>
        <dbReference type="SAM" id="Phobius"/>
    </source>
</evidence>
<dbReference type="PROSITE" id="PS50850">
    <property type="entry name" value="MFS"/>
    <property type="match status" value="1"/>
</dbReference>
<dbReference type="PANTHER" id="PTHR11662:SF399">
    <property type="entry name" value="FI19708P1-RELATED"/>
    <property type="match status" value="1"/>
</dbReference>
<keyword evidence="5 6" id="KW-0472">Membrane</keyword>
<feature type="domain" description="Major facilitator superfamily (MFS) profile" evidence="7">
    <location>
        <begin position="15"/>
        <end position="422"/>
    </location>
</feature>
<dbReference type="InterPro" id="IPR011701">
    <property type="entry name" value="MFS"/>
</dbReference>
<dbReference type="GO" id="GO:0022857">
    <property type="term" value="F:transmembrane transporter activity"/>
    <property type="evidence" value="ECO:0007669"/>
    <property type="project" value="InterPro"/>
</dbReference>
<feature type="transmembrane region" description="Helical" evidence="6">
    <location>
        <begin position="12"/>
        <end position="28"/>
    </location>
</feature>
<dbReference type="EMBL" id="AYYI01000005">
    <property type="protein sequence ID" value="KRM99870.1"/>
    <property type="molecule type" value="Genomic_DNA"/>
</dbReference>
<dbReference type="STRING" id="1423796.FC24_GL001702"/>
<accession>A0A0R2D6Z7</accession>
<evidence type="ECO:0000259" key="7">
    <source>
        <dbReference type="PROSITE" id="PS50850"/>
    </source>
</evidence>
<keyword evidence="4 6" id="KW-1133">Transmembrane helix</keyword>
<feature type="transmembrane region" description="Helical" evidence="6">
    <location>
        <begin position="275"/>
        <end position="297"/>
    </location>
</feature>
<dbReference type="PATRIC" id="fig|1423796.3.peg.1730"/>
<feature type="transmembrane region" description="Helical" evidence="6">
    <location>
        <begin position="309"/>
        <end position="326"/>
    </location>
</feature>
<feature type="transmembrane region" description="Helical" evidence="6">
    <location>
        <begin position="77"/>
        <end position="95"/>
    </location>
</feature>
<dbReference type="AlphaFoldDB" id="A0A0R2D6Z7"/>
<name>A0A0R2D6Z7_9LACO</name>
<evidence type="ECO:0000256" key="4">
    <source>
        <dbReference type="ARBA" id="ARBA00022989"/>
    </source>
</evidence>
<evidence type="ECO:0000313" key="8">
    <source>
        <dbReference type="EMBL" id="KRM99870.1"/>
    </source>
</evidence>
<dbReference type="GO" id="GO:0005886">
    <property type="term" value="C:plasma membrane"/>
    <property type="evidence" value="ECO:0007669"/>
    <property type="project" value="UniProtKB-SubCell"/>
</dbReference>
<dbReference type="InterPro" id="IPR020846">
    <property type="entry name" value="MFS_dom"/>
</dbReference>
<feature type="transmembrane region" description="Helical" evidence="6">
    <location>
        <begin position="332"/>
        <end position="352"/>
    </location>
</feature>
<organism evidence="8 9">
    <name type="scientific">Loigolactobacillus rennini DSM 20253</name>
    <dbReference type="NCBI Taxonomy" id="1423796"/>
    <lineage>
        <taxon>Bacteria</taxon>
        <taxon>Bacillati</taxon>
        <taxon>Bacillota</taxon>
        <taxon>Bacilli</taxon>
        <taxon>Lactobacillales</taxon>
        <taxon>Lactobacillaceae</taxon>
        <taxon>Loigolactobacillus</taxon>
    </lineage>
</organism>
<comment type="subcellular location">
    <subcellularLocation>
        <location evidence="1">Cell membrane</location>
        <topology evidence="1">Multi-pass membrane protein</topology>
    </subcellularLocation>
</comment>
<keyword evidence="9" id="KW-1185">Reference proteome</keyword>
<evidence type="ECO:0000256" key="1">
    <source>
        <dbReference type="ARBA" id="ARBA00004651"/>
    </source>
</evidence>
<dbReference type="Pfam" id="PF07690">
    <property type="entry name" value="MFS_1"/>
    <property type="match status" value="1"/>
</dbReference>
<dbReference type="InterPro" id="IPR036259">
    <property type="entry name" value="MFS_trans_sf"/>
</dbReference>
<evidence type="ECO:0000256" key="3">
    <source>
        <dbReference type="ARBA" id="ARBA00022692"/>
    </source>
</evidence>
<dbReference type="OrthoDB" id="9773404at2"/>
<feature type="transmembrane region" description="Helical" evidence="6">
    <location>
        <begin position="169"/>
        <end position="189"/>
    </location>
</feature>
<evidence type="ECO:0000313" key="9">
    <source>
        <dbReference type="Proteomes" id="UP000051638"/>
    </source>
</evidence>